<dbReference type="InterPro" id="IPR051281">
    <property type="entry name" value="Dual-spec_lipid-protein_phosph"/>
</dbReference>
<evidence type="ECO:0000256" key="1">
    <source>
        <dbReference type="ARBA" id="ARBA00013015"/>
    </source>
</evidence>
<dbReference type="PANTHER" id="PTHR12305">
    <property type="entry name" value="PHOSPHATASE WITH HOMOLOGY TO TENSIN"/>
    <property type="match status" value="1"/>
</dbReference>
<evidence type="ECO:0000313" key="6">
    <source>
        <dbReference type="Proteomes" id="UP000398389"/>
    </source>
</evidence>
<dbReference type="GeneID" id="43583210"/>
<dbReference type="CDD" id="cd14497">
    <property type="entry name" value="PTP_PTEN-like"/>
    <property type="match status" value="1"/>
</dbReference>
<dbReference type="InterPro" id="IPR029023">
    <property type="entry name" value="Tensin_phosphatase"/>
</dbReference>
<dbReference type="Pfam" id="PF00782">
    <property type="entry name" value="DSPc"/>
    <property type="match status" value="1"/>
</dbReference>
<dbReference type="GO" id="GO:0051896">
    <property type="term" value="P:regulation of phosphatidylinositol 3-kinase/protein kinase B signal transduction"/>
    <property type="evidence" value="ECO:0007669"/>
    <property type="project" value="TreeGrafter"/>
</dbReference>
<organism evidence="5 6">
    <name type="scientific">Magnusiomyces paraingens</name>
    <dbReference type="NCBI Taxonomy" id="2606893"/>
    <lineage>
        <taxon>Eukaryota</taxon>
        <taxon>Fungi</taxon>
        <taxon>Dikarya</taxon>
        <taxon>Ascomycota</taxon>
        <taxon>Saccharomycotina</taxon>
        <taxon>Dipodascomycetes</taxon>
        <taxon>Dipodascales</taxon>
        <taxon>Dipodascaceae</taxon>
        <taxon>Magnusiomyces</taxon>
    </lineage>
</organism>
<dbReference type="GO" id="GO:0005886">
    <property type="term" value="C:plasma membrane"/>
    <property type="evidence" value="ECO:0007669"/>
    <property type="project" value="TreeGrafter"/>
</dbReference>
<dbReference type="InterPro" id="IPR016130">
    <property type="entry name" value="Tyr_Pase_AS"/>
</dbReference>
<protein>
    <recommendedName>
        <fullName evidence="1">phosphatidylinositol-3,4,5-trisphosphate 3-phosphatase</fullName>
        <ecNumber evidence="1">3.1.3.67</ecNumber>
    </recommendedName>
</protein>
<keyword evidence="2" id="KW-0378">Hydrolase</keyword>
<dbReference type="GO" id="GO:0016314">
    <property type="term" value="F:phosphatidylinositol-3,4,5-trisphosphate 3-phosphatase activity"/>
    <property type="evidence" value="ECO:0007669"/>
    <property type="project" value="UniProtKB-EC"/>
</dbReference>
<dbReference type="InterPro" id="IPR029021">
    <property type="entry name" value="Prot-tyrosine_phosphatase-like"/>
</dbReference>
<dbReference type="PROSITE" id="PS00383">
    <property type="entry name" value="TYR_PHOSPHATASE_1"/>
    <property type="match status" value="1"/>
</dbReference>
<dbReference type="GO" id="GO:0004725">
    <property type="term" value="F:protein tyrosine phosphatase activity"/>
    <property type="evidence" value="ECO:0007669"/>
    <property type="project" value="TreeGrafter"/>
</dbReference>
<reference evidence="5 6" key="1">
    <citation type="submission" date="2019-09" db="EMBL/GenBank/DDBJ databases">
        <authorList>
            <person name="Brejova B."/>
        </authorList>
    </citation>
    <scope>NUCLEOTIDE SEQUENCE [LARGE SCALE GENOMIC DNA]</scope>
</reference>
<feature type="domain" description="Tyrosine specific protein phosphatases" evidence="3">
    <location>
        <begin position="101"/>
        <end position="160"/>
    </location>
</feature>
<gene>
    <name evidence="5" type="ORF">SAPINGB_P004395</name>
</gene>
<dbReference type="EC" id="3.1.3.67" evidence="1"/>
<dbReference type="InterPro" id="IPR000340">
    <property type="entry name" value="Dual-sp_phosphatase_cat-dom"/>
</dbReference>
<dbReference type="GO" id="GO:0042995">
    <property type="term" value="C:cell projection"/>
    <property type="evidence" value="ECO:0007669"/>
    <property type="project" value="TreeGrafter"/>
</dbReference>
<evidence type="ECO:0000313" key="5">
    <source>
        <dbReference type="EMBL" id="VVT55042.1"/>
    </source>
</evidence>
<dbReference type="PROSITE" id="PS51181">
    <property type="entry name" value="PPASE_TENSIN"/>
    <property type="match status" value="1"/>
</dbReference>
<proteinExistence type="predicted"/>
<dbReference type="EMBL" id="CABVLU010000003">
    <property type="protein sequence ID" value="VVT55042.1"/>
    <property type="molecule type" value="Genomic_DNA"/>
</dbReference>
<feature type="domain" description="Phosphatase tensin-type" evidence="4">
    <location>
        <begin position="14"/>
        <end position="188"/>
    </location>
</feature>
<dbReference type="SUPFAM" id="SSF52799">
    <property type="entry name" value="(Phosphotyrosine protein) phosphatases II"/>
    <property type="match status" value="1"/>
</dbReference>
<keyword evidence="6" id="KW-1185">Reference proteome</keyword>
<dbReference type="GO" id="GO:0046856">
    <property type="term" value="P:phosphatidylinositol dephosphorylation"/>
    <property type="evidence" value="ECO:0007669"/>
    <property type="project" value="TreeGrafter"/>
</dbReference>
<dbReference type="OrthoDB" id="16692at2759"/>
<evidence type="ECO:0000256" key="2">
    <source>
        <dbReference type="ARBA" id="ARBA00022801"/>
    </source>
</evidence>
<dbReference type="PROSITE" id="PS50056">
    <property type="entry name" value="TYR_PHOSPHATASE_2"/>
    <property type="match status" value="1"/>
</dbReference>
<name>A0A5E8BU98_9ASCO</name>
<dbReference type="AlphaFoldDB" id="A0A5E8BU98"/>
<dbReference type="GO" id="GO:0005634">
    <property type="term" value="C:nucleus"/>
    <property type="evidence" value="ECO:0007669"/>
    <property type="project" value="TreeGrafter"/>
</dbReference>
<sequence length="371" mass="41816">MASVIRYAMASPKKQYFTGTCTLDLSYIMPNLIVCSMPTNNCIKGWYRMWLADLLVFLDQKHGCNWRLFNFQAEKSGYGDQDVYGRVSHFPFPDHNPPPFELFPEAINAIKQYLACDTRNVAVLHCKAGKGRSGSMTCAFLMSAFRYSFEKATALFTENRMRTAFGDGISIASQRRYLRYVEDWVHVLDQQYYVPICIRIDSVRVWQPYYPEIDISVAHYTEGGAHINPVYTFTDADVSKRMPEYIVLVPQGGIANDNGLGLVVPADVRFSFQHKFMVGGTLPVLHSSAYMWFNAFFETYGGADGFDFSQTSGCVSFLWNDLDGFKGTSKRGSPLFERIDIFWSVLEGAPADEPLPGTCTTTTITTCTEAS</sequence>
<dbReference type="Gene3D" id="3.90.190.10">
    <property type="entry name" value="Protein tyrosine phosphatase superfamily"/>
    <property type="match status" value="1"/>
</dbReference>
<accession>A0A5E8BU98</accession>
<dbReference type="Proteomes" id="UP000398389">
    <property type="component" value="Unassembled WGS sequence"/>
</dbReference>
<dbReference type="RefSeq" id="XP_031855001.1">
    <property type="nucleotide sequence ID" value="XM_031999110.1"/>
</dbReference>
<dbReference type="PANTHER" id="PTHR12305:SF81">
    <property type="entry name" value="PHOSPHATIDYLINOSITOL 3,4,5-TRISPHOSPHATE 3-PHOSPHATASE AND DUAL-SPECIFICITY PROTEIN PHOSPHATASE PTEN"/>
    <property type="match status" value="1"/>
</dbReference>
<dbReference type="GO" id="GO:0043491">
    <property type="term" value="P:phosphatidylinositol 3-kinase/protein kinase B signal transduction"/>
    <property type="evidence" value="ECO:0007669"/>
    <property type="project" value="TreeGrafter"/>
</dbReference>
<evidence type="ECO:0000259" key="3">
    <source>
        <dbReference type="PROSITE" id="PS50056"/>
    </source>
</evidence>
<dbReference type="InterPro" id="IPR000387">
    <property type="entry name" value="Tyr_Pase_dom"/>
</dbReference>
<evidence type="ECO:0000259" key="4">
    <source>
        <dbReference type="PROSITE" id="PS51181"/>
    </source>
</evidence>
<dbReference type="GO" id="GO:0005829">
    <property type="term" value="C:cytosol"/>
    <property type="evidence" value="ECO:0007669"/>
    <property type="project" value="TreeGrafter"/>
</dbReference>